<dbReference type="EMBL" id="BMAV01006538">
    <property type="protein sequence ID" value="GFY48575.1"/>
    <property type="molecule type" value="Genomic_DNA"/>
</dbReference>
<accession>A0A8X6X7W4</accession>
<organism evidence="2 3">
    <name type="scientific">Trichonephila inaurata madagascariensis</name>
    <dbReference type="NCBI Taxonomy" id="2747483"/>
    <lineage>
        <taxon>Eukaryota</taxon>
        <taxon>Metazoa</taxon>
        <taxon>Ecdysozoa</taxon>
        <taxon>Arthropoda</taxon>
        <taxon>Chelicerata</taxon>
        <taxon>Arachnida</taxon>
        <taxon>Araneae</taxon>
        <taxon>Araneomorphae</taxon>
        <taxon>Entelegynae</taxon>
        <taxon>Araneoidea</taxon>
        <taxon>Nephilidae</taxon>
        <taxon>Trichonephila</taxon>
        <taxon>Trichonephila inaurata</taxon>
    </lineage>
</organism>
<sequence length="169" mass="19749">MGKGCQPIYVTDYVEVRNPTTKIQLLQLVAKYEEGTGALGSSNNVGRQEWDSRRRLLDRRRDGNWRNVGVVHRQMDARVVNEDSNGFRYRGGAGNNWFENSRIRNDRGDHGSESRRDRNDFANRGKREMSGVEMIEKNSKQFKLFEWRYERSNRSQVEANHTVRIGALR</sequence>
<evidence type="ECO:0000256" key="1">
    <source>
        <dbReference type="SAM" id="MobiDB-lite"/>
    </source>
</evidence>
<evidence type="ECO:0000313" key="3">
    <source>
        <dbReference type="Proteomes" id="UP000886998"/>
    </source>
</evidence>
<reference evidence="2" key="1">
    <citation type="submission" date="2020-08" db="EMBL/GenBank/DDBJ databases">
        <title>Multicomponent nature underlies the extraordinary mechanical properties of spider dragline silk.</title>
        <authorList>
            <person name="Kono N."/>
            <person name="Nakamura H."/>
            <person name="Mori M."/>
            <person name="Yoshida Y."/>
            <person name="Ohtoshi R."/>
            <person name="Malay A.D."/>
            <person name="Moran D.A.P."/>
            <person name="Tomita M."/>
            <person name="Numata K."/>
            <person name="Arakawa K."/>
        </authorList>
    </citation>
    <scope>NUCLEOTIDE SEQUENCE</scope>
</reference>
<feature type="region of interest" description="Disordered" evidence="1">
    <location>
        <begin position="98"/>
        <end position="125"/>
    </location>
</feature>
<keyword evidence="3" id="KW-1185">Reference proteome</keyword>
<name>A0A8X6X7W4_9ARAC</name>
<proteinExistence type="predicted"/>
<evidence type="ECO:0000313" key="2">
    <source>
        <dbReference type="EMBL" id="GFY48575.1"/>
    </source>
</evidence>
<dbReference type="Proteomes" id="UP000886998">
    <property type="component" value="Unassembled WGS sequence"/>
</dbReference>
<dbReference type="AlphaFoldDB" id="A0A8X6X7W4"/>
<protein>
    <submittedName>
        <fullName evidence="2">Uncharacterized protein</fullName>
    </submittedName>
</protein>
<comment type="caution">
    <text evidence="2">The sequence shown here is derived from an EMBL/GenBank/DDBJ whole genome shotgun (WGS) entry which is preliminary data.</text>
</comment>
<feature type="compositionally biased region" description="Basic and acidic residues" evidence="1">
    <location>
        <begin position="101"/>
        <end position="125"/>
    </location>
</feature>
<gene>
    <name evidence="2" type="ORF">TNIN_474931</name>
</gene>